<dbReference type="RefSeq" id="WP_186833684.1">
    <property type="nucleotide sequence ID" value="NZ_JAEQMG010000013.1"/>
</dbReference>
<keyword evidence="3" id="KW-1185">Reference proteome</keyword>
<sequence>MSKLKTIESRVLEVLLDEKKTRDDDMLLYFMVCQRCFFDSHGMRDISFNEFIHKFRDLGCPNFESVRRTRQMVQSQYPELGCSPKARRARSRGQKAYEKYAKEAAENGEG</sequence>
<evidence type="ECO:0000256" key="1">
    <source>
        <dbReference type="SAM" id="MobiDB-lite"/>
    </source>
</evidence>
<feature type="compositionally biased region" description="Basic and acidic residues" evidence="1">
    <location>
        <begin position="95"/>
        <end position="110"/>
    </location>
</feature>
<evidence type="ECO:0000313" key="2">
    <source>
        <dbReference type="EMBL" id="MBK6087222.1"/>
    </source>
</evidence>
<name>A0A934U1W6_9FIRM</name>
<reference evidence="2" key="1">
    <citation type="submission" date="2021-01" db="EMBL/GenBank/DDBJ databases">
        <title>Genome public.</title>
        <authorList>
            <person name="Liu C."/>
            <person name="Sun Q."/>
        </authorList>
    </citation>
    <scope>NUCLEOTIDE SEQUENCE</scope>
    <source>
        <strain evidence="2">M6</strain>
    </source>
</reference>
<feature type="region of interest" description="Disordered" evidence="1">
    <location>
        <begin position="84"/>
        <end position="110"/>
    </location>
</feature>
<accession>A0A934U1W6</accession>
<proteinExistence type="predicted"/>
<dbReference type="AlphaFoldDB" id="A0A934U1W6"/>
<protein>
    <submittedName>
        <fullName evidence="2">Uncharacterized protein</fullName>
    </submittedName>
</protein>
<comment type="caution">
    <text evidence="2">The sequence shown here is derived from an EMBL/GenBank/DDBJ whole genome shotgun (WGS) entry which is preliminary data.</text>
</comment>
<dbReference type="EMBL" id="JAEQMG010000013">
    <property type="protein sequence ID" value="MBK6087222.1"/>
    <property type="molecule type" value="Genomic_DNA"/>
</dbReference>
<evidence type="ECO:0000313" key="3">
    <source>
        <dbReference type="Proteomes" id="UP000633365"/>
    </source>
</evidence>
<gene>
    <name evidence="2" type="ORF">JKK62_00875</name>
</gene>
<dbReference type="Proteomes" id="UP000633365">
    <property type="component" value="Unassembled WGS sequence"/>
</dbReference>
<organism evidence="2 3">
    <name type="scientific">Ruminococcus difficilis</name>
    <dbReference type="NCBI Taxonomy" id="2763069"/>
    <lineage>
        <taxon>Bacteria</taxon>
        <taxon>Bacillati</taxon>
        <taxon>Bacillota</taxon>
        <taxon>Clostridia</taxon>
        <taxon>Eubacteriales</taxon>
        <taxon>Oscillospiraceae</taxon>
        <taxon>Ruminococcus</taxon>
    </lineage>
</organism>